<keyword evidence="2" id="KW-0732">Signal</keyword>
<organism evidence="3 4">
    <name type="scientific">Diatraea saccharalis</name>
    <name type="common">sugarcane borer</name>
    <dbReference type="NCBI Taxonomy" id="40085"/>
    <lineage>
        <taxon>Eukaryota</taxon>
        <taxon>Metazoa</taxon>
        <taxon>Ecdysozoa</taxon>
        <taxon>Arthropoda</taxon>
        <taxon>Hexapoda</taxon>
        <taxon>Insecta</taxon>
        <taxon>Pterygota</taxon>
        <taxon>Neoptera</taxon>
        <taxon>Endopterygota</taxon>
        <taxon>Lepidoptera</taxon>
        <taxon>Glossata</taxon>
        <taxon>Ditrysia</taxon>
        <taxon>Pyraloidea</taxon>
        <taxon>Crambidae</taxon>
        <taxon>Crambinae</taxon>
        <taxon>Diatraea</taxon>
    </lineage>
</organism>
<keyword evidence="1" id="KW-0472">Membrane</keyword>
<evidence type="ECO:0000256" key="1">
    <source>
        <dbReference type="SAM" id="Phobius"/>
    </source>
</evidence>
<evidence type="ECO:0000313" key="4">
    <source>
        <dbReference type="Proteomes" id="UP001153714"/>
    </source>
</evidence>
<dbReference type="EMBL" id="OU893347">
    <property type="protein sequence ID" value="CAG9786957.1"/>
    <property type="molecule type" value="Genomic_DNA"/>
</dbReference>
<keyword evidence="4" id="KW-1185">Reference proteome</keyword>
<sequence>MFFERIIISVFCLGIKALPWVLAEEVETREVATDKGTNVTIPCHGLVVLSASNVQWVHRGNHTHHEILVSYVTFYVITFIENLIGLLLGILCVIFKLIYI</sequence>
<reference evidence="3" key="1">
    <citation type="submission" date="2021-12" db="EMBL/GenBank/DDBJ databases">
        <authorList>
            <person name="King R."/>
        </authorList>
    </citation>
    <scope>NUCLEOTIDE SEQUENCE</scope>
</reference>
<dbReference type="AlphaFoldDB" id="A0A9N9WC23"/>
<proteinExistence type="predicted"/>
<evidence type="ECO:0000313" key="3">
    <source>
        <dbReference type="EMBL" id="CAG9786957.1"/>
    </source>
</evidence>
<name>A0A9N9WC23_9NEOP</name>
<feature type="chain" id="PRO_5040256479" evidence="2">
    <location>
        <begin position="24"/>
        <end position="100"/>
    </location>
</feature>
<dbReference type="Proteomes" id="UP001153714">
    <property type="component" value="Chromosome 16"/>
</dbReference>
<keyword evidence="1" id="KW-1133">Transmembrane helix</keyword>
<feature type="signal peptide" evidence="2">
    <location>
        <begin position="1"/>
        <end position="23"/>
    </location>
</feature>
<accession>A0A9N9WC23</accession>
<keyword evidence="1" id="KW-0812">Transmembrane</keyword>
<dbReference type="OrthoDB" id="6266590at2759"/>
<evidence type="ECO:0000256" key="2">
    <source>
        <dbReference type="SAM" id="SignalP"/>
    </source>
</evidence>
<gene>
    <name evidence="3" type="ORF">DIATSA_LOCUS4871</name>
</gene>
<feature type="transmembrane region" description="Helical" evidence="1">
    <location>
        <begin position="74"/>
        <end position="99"/>
    </location>
</feature>
<reference evidence="3" key="2">
    <citation type="submission" date="2022-10" db="EMBL/GenBank/DDBJ databases">
        <authorList>
            <consortium name="ENA_rothamsted_submissions"/>
            <consortium name="culmorum"/>
            <person name="King R."/>
        </authorList>
    </citation>
    <scope>NUCLEOTIDE SEQUENCE</scope>
</reference>
<protein>
    <submittedName>
        <fullName evidence="3">Uncharacterized protein</fullName>
    </submittedName>
</protein>